<proteinExistence type="predicted"/>
<dbReference type="Pfam" id="PF08246">
    <property type="entry name" value="Inhibitor_I29"/>
    <property type="match status" value="1"/>
</dbReference>
<protein>
    <recommendedName>
        <fullName evidence="2">Cathepsin propeptide inhibitor domain-containing protein</fullName>
    </recommendedName>
</protein>
<dbReference type="OrthoDB" id="5855924at2759"/>
<dbReference type="InterPro" id="IPR038765">
    <property type="entry name" value="Papain-like_cys_pep_sf"/>
</dbReference>
<sequence length="106" mass="13115">MFKYLLFFVLVSVTFAHFKYLPDDEEFELFKKKYNRHYSSPLEEQLRKQIFTNRLHKIKELKNKYKNGYVSWYDKMVGINKFYDRTNEELHRILGVKKLSHLIKFL</sequence>
<name>A0A9N9TBB1_DIABA</name>
<evidence type="ECO:0000313" key="4">
    <source>
        <dbReference type="Proteomes" id="UP001153709"/>
    </source>
</evidence>
<dbReference type="EMBL" id="OU898284">
    <property type="protein sequence ID" value="CAG9840186.1"/>
    <property type="molecule type" value="Genomic_DNA"/>
</dbReference>
<evidence type="ECO:0000256" key="1">
    <source>
        <dbReference type="SAM" id="SignalP"/>
    </source>
</evidence>
<reference evidence="3" key="1">
    <citation type="submission" date="2022-01" db="EMBL/GenBank/DDBJ databases">
        <authorList>
            <person name="King R."/>
        </authorList>
    </citation>
    <scope>NUCLEOTIDE SEQUENCE</scope>
</reference>
<keyword evidence="4" id="KW-1185">Reference proteome</keyword>
<dbReference type="SUPFAM" id="SSF54001">
    <property type="entry name" value="Cysteine proteinases"/>
    <property type="match status" value="1"/>
</dbReference>
<dbReference type="InterPro" id="IPR013201">
    <property type="entry name" value="Prot_inhib_I29"/>
</dbReference>
<evidence type="ECO:0000259" key="2">
    <source>
        <dbReference type="SMART" id="SM00848"/>
    </source>
</evidence>
<accession>A0A9N9TBB1</accession>
<feature type="chain" id="PRO_5040287912" description="Cathepsin propeptide inhibitor domain-containing protein" evidence="1">
    <location>
        <begin position="17"/>
        <end position="106"/>
    </location>
</feature>
<feature type="signal peptide" evidence="1">
    <location>
        <begin position="1"/>
        <end position="16"/>
    </location>
</feature>
<dbReference type="AlphaFoldDB" id="A0A9N9TBB1"/>
<organism evidence="3 4">
    <name type="scientific">Diabrotica balteata</name>
    <name type="common">Banded cucumber beetle</name>
    <dbReference type="NCBI Taxonomy" id="107213"/>
    <lineage>
        <taxon>Eukaryota</taxon>
        <taxon>Metazoa</taxon>
        <taxon>Ecdysozoa</taxon>
        <taxon>Arthropoda</taxon>
        <taxon>Hexapoda</taxon>
        <taxon>Insecta</taxon>
        <taxon>Pterygota</taxon>
        <taxon>Neoptera</taxon>
        <taxon>Endopterygota</taxon>
        <taxon>Coleoptera</taxon>
        <taxon>Polyphaga</taxon>
        <taxon>Cucujiformia</taxon>
        <taxon>Chrysomeloidea</taxon>
        <taxon>Chrysomelidae</taxon>
        <taxon>Galerucinae</taxon>
        <taxon>Diabroticina</taxon>
        <taxon>Diabroticites</taxon>
        <taxon>Diabrotica</taxon>
    </lineage>
</organism>
<feature type="domain" description="Cathepsin propeptide inhibitor" evidence="2">
    <location>
        <begin position="27"/>
        <end position="90"/>
    </location>
</feature>
<dbReference type="SMART" id="SM00848">
    <property type="entry name" value="Inhibitor_I29"/>
    <property type="match status" value="1"/>
</dbReference>
<dbReference type="Proteomes" id="UP001153709">
    <property type="component" value="Chromosome 9"/>
</dbReference>
<keyword evidence="1" id="KW-0732">Signal</keyword>
<gene>
    <name evidence="3" type="ORF">DIABBA_LOCUS12860</name>
</gene>
<dbReference type="Gene3D" id="1.10.287.2250">
    <property type="match status" value="1"/>
</dbReference>
<evidence type="ECO:0000313" key="3">
    <source>
        <dbReference type="EMBL" id="CAG9840186.1"/>
    </source>
</evidence>